<reference evidence="3 4" key="1">
    <citation type="journal article" date="2018" name="Mol. Plant">
        <title>The genome of Artemisia annua provides insight into the evolution of Asteraceae family and artemisinin biosynthesis.</title>
        <authorList>
            <person name="Shen Q."/>
            <person name="Zhang L."/>
            <person name="Liao Z."/>
            <person name="Wang S."/>
            <person name="Yan T."/>
            <person name="Shi P."/>
            <person name="Liu M."/>
            <person name="Fu X."/>
            <person name="Pan Q."/>
            <person name="Wang Y."/>
            <person name="Lv Z."/>
            <person name="Lu X."/>
            <person name="Zhang F."/>
            <person name="Jiang W."/>
            <person name="Ma Y."/>
            <person name="Chen M."/>
            <person name="Hao X."/>
            <person name="Li L."/>
            <person name="Tang Y."/>
            <person name="Lv G."/>
            <person name="Zhou Y."/>
            <person name="Sun X."/>
            <person name="Brodelius P.E."/>
            <person name="Rose J.K.C."/>
            <person name="Tang K."/>
        </authorList>
    </citation>
    <scope>NUCLEOTIDE SEQUENCE [LARGE SCALE GENOMIC DNA]</scope>
    <source>
        <strain evidence="4">cv. Huhao1</strain>
        <tissue evidence="3">Leaf</tissue>
    </source>
</reference>
<proteinExistence type="inferred from homology"/>
<dbReference type="Pfam" id="PF00079">
    <property type="entry name" value="Serpin"/>
    <property type="match status" value="1"/>
</dbReference>
<comment type="caution">
    <text evidence="3">The sequence shown here is derived from an EMBL/GenBank/DDBJ whole genome shotgun (WGS) entry which is preliminary data.</text>
</comment>
<dbReference type="PANTHER" id="PTHR11461">
    <property type="entry name" value="SERINE PROTEASE INHIBITOR, SERPIN"/>
    <property type="match status" value="1"/>
</dbReference>
<dbReference type="STRING" id="35608.A0A2U1KQF1"/>
<dbReference type="InterPro" id="IPR000215">
    <property type="entry name" value="Serpin_fam"/>
</dbReference>
<dbReference type="GO" id="GO:0005615">
    <property type="term" value="C:extracellular space"/>
    <property type="evidence" value="ECO:0007669"/>
    <property type="project" value="InterPro"/>
</dbReference>
<dbReference type="PANTHER" id="PTHR11461:SF211">
    <property type="entry name" value="GH10112P-RELATED"/>
    <property type="match status" value="1"/>
</dbReference>
<dbReference type="GO" id="GO:0004867">
    <property type="term" value="F:serine-type endopeptidase inhibitor activity"/>
    <property type="evidence" value="ECO:0007669"/>
    <property type="project" value="InterPro"/>
</dbReference>
<evidence type="ECO:0000313" key="4">
    <source>
        <dbReference type="Proteomes" id="UP000245207"/>
    </source>
</evidence>
<dbReference type="InterPro" id="IPR036186">
    <property type="entry name" value="Serpin_sf"/>
</dbReference>
<evidence type="ECO:0000313" key="3">
    <source>
        <dbReference type="EMBL" id="PWA38976.1"/>
    </source>
</evidence>
<evidence type="ECO:0000256" key="1">
    <source>
        <dbReference type="ARBA" id="ARBA00009500"/>
    </source>
</evidence>
<dbReference type="OrthoDB" id="1063785at2759"/>
<gene>
    <name evidence="3" type="ORF">CTI12_AA576390</name>
</gene>
<protein>
    <submittedName>
        <fullName evidence="3">Serpin-ZX</fullName>
    </submittedName>
</protein>
<dbReference type="Proteomes" id="UP000245207">
    <property type="component" value="Unassembled WGS sequence"/>
</dbReference>
<dbReference type="Gene3D" id="3.30.497.10">
    <property type="entry name" value="Antithrombin, subunit I, domain 2"/>
    <property type="match status" value="1"/>
</dbReference>
<feature type="domain" description="Serpin" evidence="2">
    <location>
        <begin position="3"/>
        <end position="172"/>
    </location>
</feature>
<dbReference type="EMBL" id="PKPP01015076">
    <property type="protein sequence ID" value="PWA38976.1"/>
    <property type="molecule type" value="Genomic_DNA"/>
</dbReference>
<keyword evidence="4" id="KW-1185">Reference proteome</keyword>
<dbReference type="InterPro" id="IPR042178">
    <property type="entry name" value="Serpin_sf_1"/>
</dbReference>
<dbReference type="InterPro" id="IPR023796">
    <property type="entry name" value="Serpin_dom"/>
</dbReference>
<sequence length="173" mass="19269">MGPFSIEVVLGMLALGAEGKTSEQLLEFIGHKSMEELRSMSLVSRLLEQILLDRGKGGPDVRIANGVWVDEEVKPFQSACFQEVLKTVNKTKAGYIDIQNKKPTELAEIINSWVKEKTNGLIPTFVDEFSLDEVIVFANAVYFKGTWSKSFDANKSKNKDFHLISGEKVQSPS</sequence>
<dbReference type="SUPFAM" id="SSF56574">
    <property type="entry name" value="Serpins"/>
    <property type="match status" value="1"/>
</dbReference>
<evidence type="ECO:0000259" key="2">
    <source>
        <dbReference type="Pfam" id="PF00079"/>
    </source>
</evidence>
<name>A0A2U1KQF1_ARTAN</name>
<comment type="similarity">
    <text evidence="1">Belongs to the serpin family.</text>
</comment>
<organism evidence="3 4">
    <name type="scientific">Artemisia annua</name>
    <name type="common">Sweet wormwood</name>
    <dbReference type="NCBI Taxonomy" id="35608"/>
    <lineage>
        <taxon>Eukaryota</taxon>
        <taxon>Viridiplantae</taxon>
        <taxon>Streptophyta</taxon>
        <taxon>Embryophyta</taxon>
        <taxon>Tracheophyta</taxon>
        <taxon>Spermatophyta</taxon>
        <taxon>Magnoliopsida</taxon>
        <taxon>eudicotyledons</taxon>
        <taxon>Gunneridae</taxon>
        <taxon>Pentapetalae</taxon>
        <taxon>asterids</taxon>
        <taxon>campanulids</taxon>
        <taxon>Asterales</taxon>
        <taxon>Asteraceae</taxon>
        <taxon>Asteroideae</taxon>
        <taxon>Anthemideae</taxon>
        <taxon>Artemisiinae</taxon>
        <taxon>Artemisia</taxon>
    </lineage>
</organism>
<accession>A0A2U1KQF1</accession>
<dbReference type="AlphaFoldDB" id="A0A2U1KQF1"/>